<dbReference type="OrthoDB" id="4907at2157"/>
<evidence type="ECO:0000313" key="2">
    <source>
        <dbReference type="EMBL" id="NVO66060.1"/>
    </source>
</evidence>
<dbReference type="InterPro" id="IPR050177">
    <property type="entry name" value="Lipid_A_modif_metabolic_enz"/>
</dbReference>
<dbReference type="SUPFAM" id="SSF51735">
    <property type="entry name" value="NAD(P)-binding Rossmann-fold domains"/>
    <property type="match status" value="1"/>
</dbReference>
<dbReference type="InterPro" id="IPR036291">
    <property type="entry name" value="NAD(P)-bd_dom_sf"/>
</dbReference>
<evidence type="ECO:0000313" key="3">
    <source>
        <dbReference type="Proteomes" id="UP000570823"/>
    </source>
</evidence>
<reference evidence="2 3" key="1">
    <citation type="submission" date="2020-06" db="EMBL/GenBank/DDBJ databases">
        <title>Methanofollis fontis sp. nov., a methanogen isolated from marine sediments near a cold seep at Four-Way Closure Ridge offshore southwestern Taiwan.</title>
        <authorList>
            <person name="Chen S.-C."/>
            <person name="Teng N.-H."/>
            <person name="Lin Y.-S."/>
            <person name="Lai M.-C."/>
            <person name="Chen H.-H."/>
            <person name="Wang C.-C."/>
        </authorList>
    </citation>
    <scope>NUCLEOTIDE SEQUENCE [LARGE SCALE GENOMIC DNA]</scope>
    <source>
        <strain evidence="2 3">DSM 2702</strain>
    </source>
</reference>
<dbReference type="InterPro" id="IPR001509">
    <property type="entry name" value="Epimerase_deHydtase"/>
</dbReference>
<dbReference type="RefSeq" id="WP_176787673.1">
    <property type="nucleotide sequence ID" value="NZ_JABXWR010000001.1"/>
</dbReference>
<dbReference type="PANTHER" id="PTHR43245">
    <property type="entry name" value="BIFUNCTIONAL POLYMYXIN RESISTANCE PROTEIN ARNA"/>
    <property type="match status" value="1"/>
</dbReference>
<evidence type="ECO:0000259" key="1">
    <source>
        <dbReference type="Pfam" id="PF01370"/>
    </source>
</evidence>
<dbReference type="Proteomes" id="UP000570823">
    <property type="component" value="Unassembled WGS sequence"/>
</dbReference>
<dbReference type="CDD" id="cd05256">
    <property type="entry name" value="UDP_AE_SDR_e"/>
    <property type="match status" value="1"/>
</dbReference>
<name>A0A7K4HM99_9EURY</name>
<protein>
    <submittedName>
        <fullName evidence="2">SDR family oxidoreductase</fullName>
    </submittedName>
</protein>
<dbReference type="Gene3D" id="3.40.50.720">
    <property type="entry name" value="NAD(P)-binding Rossmann-like Domain"/>
    <property type="match status" value="1"/>
</dbReference>
<comment type="caution">
    <text evidence="2">The sequence shown here is derived from an EMBL/GenBank/DDBJ whole genome shotgun (WGS) entry which is preliminary data.</text>
</comment>
<dbReference type="EMBL" id="JABXWR010000001">
    <property type="protein sequence ID" value="NVO66060.1"/>
    <property type="molecule type" value="Genomic_DNA"/>
</dbReference>
<dbReference type="PANTHER" id="PTHR43245:SF13">
    <property type="entry name" value="UDP-D-APIOSE_UDP-D-XYLOSE SYNTHASE 2"/>
    <property type="match status" value="1"/>
</dbReference>
<dbReference type="AlphaFoldDB" id="A0A7K4HM99"/>
<keyword evidence="3" id="KW-1185">Reference proteome</keyword>
<feature type="domain" description="NAD-dependent epimerase/dehydratase" evidence="1">
    <location>
        <begin position="4"/>
        <end position="234"/>
    </location>
</feature>
<sequence length="314" mass="34016">MRYIVTGGAGFIGSHIAEALSGKHEIVVIDDLSSGHCENLKGIDCEFVEGSITDLALLQETFAGADGVFHQAAIASVPRSVEDPLATHAVNLTGTLNVLIAARDCGVRKVVMASSAAVYGENPELPKREEMAPDLLSPYAAQKLSDEHYAAVFSKLYGLSTVCLRYFNVFGPRQDPSSPYSGVISIFGSRILEGEPITIHGDGGQTRDFVYVRDVVQANLRAMASDAEGVFNIARGEQTDLNTLARTMMQAAGKGVEIRYGPPRGGDIRHSLAEISRSREVLGWRPEYAIQTGLAETMRWIEEETTSRKQISRA</sequence>
<accession>A0A7K4HM99</accession>
<organism evidence="2 3">
    <name type="scientific">Methanofollis tationis</name>
    <dbReference type="NCBI Taxonomy" id="81417"/>
    <lineage>
        <taxon>Archaea</taxon>
        <taxon>Methanobacteriati</taxon>
        <taxon>Methanobacteriota</taxon>
        <taxon>Stenosarchaea group</taxon>
        <taxon>Methanomicrobia</taxon>
        <taxon>Methanomicrobiales</taxon>
        <taxon>Methanomicrobiaceae</taxon>
        <taxon>Methanofollis</taxon>
    </lineage>
</organism>
<dbReference type="Gene3D" id="3.90.25.10">
    <property type="entry name" value="UDP-galactose 4-epimerase, domain 1"/>
    <property type="match status" value="1"/>
</dbReference>
<dbReference type="Pfam" id="PF01370">
    <property type="entry name" value="Epimerase"/>
    <property type="match status" value="1"/>
</dbReference>
<proteinExistence type="predicted"/>
<gene>
    <name evidence="2" type="ORF">HWN36_01720</name>
</gene>